<accession>A0A640TQ63</accession>
<dbReference type="InterPro" id="IPR013422">
    <property type="entry name" value="CRISPR-assoc_prot_Cas5_N"/>
</dbReference>
<comment type="function">
    <text evidence="2">CRISPR (clustered regularly interspaced short palindromic repeat) is an adaptive immune system that provides protection against mobile genetic elements (viruses, transposable elements and conjugative plasmids). CRISPR clusters contain spacers, sequences complementary to antecedent mobile elements, and target invading nucleic acids. CRISPR clusters are transcribed and processed into CRISPR RNA (crRNA).</text>
</comment>
<keyword evidence="2" id="KW-0540">Nuclease</keyword>
<dbReference type="EMBL" id="CP114202">
    <property type="protein sequence ID" value="WAU00031.1"/>
    <property type="molecule type" value="Genomic_DNA"/>
</dbReference>
<keyword evidence="2" id="KW-0378">Hydrolase</keyword>
<reference evidence="4 6" key="1">
    <citation type="submission" date="2019-12" db="EMBL/GenBank/DDBJ databases">
        <title>Whole genome shotgun sequence of Streptomyces libani subsp. libani NBRC 13452.</title>
        <authorList>
            <person name="Ichikawa N."/>
            <person name="Kimura A."/>
            <person name="Kitahashi Y."/>
            <person name="Komaki H."/>
            <person name="Tamura T."/>
        </authorList>
    </citation>
    <scope>NUCLEOTIDE SEQUENCE [LARGE SCALE GENOMIC DNA]</scope>
    <source>
        <strain evidence="4 6">NBRC 13452</strain>
    </source>
</reference>
<name>A0A640TQ63_STRNI</name>
<dbReference type="Pfam" id="PF09704">
    <property type="entry name" value="Cas_Cas5d"/>
    <property type="match status" value="1"/>
</dbReference>
<evidence type="ECO:0000256" key="1">
    <source>
        <dbReference type="ARBA" id="ARBA00023118"/>
    </source>
</evidence>
<evidence type="ECO:0000256" key="3">
    <source>
        <dbReference type="SAM" id="MobiDB-lite"/>
    </source>
</evidence>
<dbReference type="GO" id="GO:0051607">
    <property type="term" value="P:defense response to virus"/>
    <property type="evidence" value="ECO:0007669"/>
    <property type="project" value="UniProtKB-UniRule"/>
</dbReference>
<dbReference type="Gene3D" id="3.30.70.2660">
    <property type="match status" value="1"/>
</dbReference>
<sequence length="255" mass="28643">MPAQNTQQRAKSPTRPLPIEVEVWGPLACFTRPELKVERLSYQTMTPSAARGLLETIFWKPEITYTIARIETLNPVEWISIRRNEVNNSIVTKRTVDSLRANAGYRYDVAGDRGQRVTVALRDVAYRIHAAIHLRPHTGGHGAKYRDQFDRRVKRGACYAQPHFGCREFAAFFGPRGSAQEAGAIALEQPPFRPVEELGLMLHDIEYLPGGKERYHWFRARLEDGVLHVPARPLPSSQTTGMPGAESRATAEGTA</sequence>
<evidence type="ECO:0000256" key="2">
    <source>
        <dbReference type="PIRNR" id="PIRNR029950"/>
    </source>
</evidence>
<keyword evidence="2" id="KW-0255">Endonuclease</keyword>
<dbReference type="GO" id="GO:0016787">
    <property type="term" value="F:hydrolase activity"/>
    <property type="evidence" value="ECO:0007669"/>
    <property type="project" value="UniProtKB-KW"/>
</dbReference>
<dbReference type="Proteomes" id="UP000429552">
    <property type="component" value="Unassembled WGS sequence"/>
</dbReference>
<dbReference type="EC" id="3.1.-.-" evidence="2"/>
<organism evidence="4 6">
    <name type="scientific">Streptomyces nigrescens</name>
    <dbReference type="NCBI Taxonomy" id="1920"/>
    <lineage>
        <taxon>Bacteria</taxon>
        <taxon>Bacillati</taxon>
        <taxon>Actinomycetota</taxon>
        <taxon>Actinomycetes</taxon>
        <taxon>Kitasatosporales</taxon>
        <taxon>Streptomycetaceae</taxon>
        <taxon>Streptomyces</taxon>
    </lineage>
</organism>
<dbReference type="InterPro" id="IPR021124">
    <property type="entry name" value="CRISPR-assoc_prot_Cas5"/>
</dbReference>
<dbReference type="GO" id="GO:0003723">
    <property type="term" value="F:RNA binding"/>
    <property type="evidence" value="ECO:0007669"/>
    <property type="project" value="UniProtKB-UniRule"/>
</dbReference>
<dbReference type="NCBIfam" id="TIGR02593">
    <property type="entry name" value="CRISPR_cas5"/>
    <property type="match status" value="1"/>
</dbReference>
<reference evidence="5 7" key="2">
    <citation type="submission" date="2022-12" db="EMBL/GenBank/DDBJ databases">
        <authorList>
            <person name="Ruckert C."/>
            <person name="Busche T."/>
            <person name="Kalinowski J."/>
            <person name="Wittmann C."/>
        </authorList>
    </citation>
    <scope>NUCLEOTIDE SEQUENCE [LARGE SCALE GENOMIC DNA]</scope>
    <source>
        <strain evidence="5 7">DSM 40555</strain>
    </source>
</reference>
<dbReference type="Proteomes" id="UP001210609">
    <property type="component" value="Chromosome"/>
</dbReference>
<dbReference type="EMBL" id="BLIP01000002">
    <property type="protein sequence ID" value="GFE25757.1"/>
    <property type="molecule type" value="Genomic_DNA"/>
</dbReference>
<dbReference type="GO" id="GO:0004519">
    <property type="term" value="F:endonuclease activity"/>
    <property type="evidence" value="ECO:0007669"/>
    <property type="project" value="UniProtKB-UniRule"/>
</dbReference>
<dbReference type="PIRSF" id="PIRSF029950">
    <property type="entry name" value="Cas_CT1134"/>
    <property type="match status" value="1"/>
</dbReference>
<dbReference type="RefSeq" id="WP_159489953.1">
    <property type="nucleotide sequence ID" value="NZ_BLIP01000002.1"/>
</dbReference>
<dbReference type="AlphaFoldDB" id="A0A640TQ63"/>
<keyword evidence="7" id="KW-1185">Reference proteome</keyword>
<protein>
    <recommendedName>
        <fullName evidence="2">pre-crRNA processing endonuclease</fullName>
        <ecNumber evidence="2">3.1.-.-</ecNumber>
    </recommendedName>
</protein>
<dbReference type="NCBIfam" id="TIGR01876">
    <property type="entry name" value="cas_Cas5d"/>
    <property type="match status" value="1"/>
</dbReference>
<gene>
    <name evidence="5" type="primary">cas5c</name>
    <name evidence="4" type="ORF">Sliba_62100</name>
    <name evidence="5" type="ORF">STRLI_006244</name>
</gene>
<comment type="similarity">
    <text evidence="2">Belongs to the CRISPR-associated protein Cas5 family. Subtype I-C/Dvulg subfamily.</text>
</comment>
<keyword evidence="1 2" id="KW-0051">Antiviral defense</keyword>
<evidence type="ECO:0000313" key="5">
    <source>
        <dbReference type="EMBL" id="WAU00031.1"/>
    </source>
</evidence>
<feature type="region of interest" description="Disordered" evidence="3">
    <location>
        <begin position="233"/>
        <end position="255"/>
    </location>
</feature>
<evidence type="ECO:0000313" key="7">
    <source>
        <dbReference type="Proteomes" id="UP001210609"/>
    </source>
</evidence>
<evidence type="ECO:0000313" key="6">
    <source>
        <dbReference type="Proteomes" id="UP000429552"/>
    </source>
</evidence>
<evidence type="ECO:0000313" key="4">
    <source>
        <dbReference type="EMBL" id="GFE25757.1"/>
    </source>
</evidence>
<dbReference type="InterPro" id="IPR010155">
    <property type="entry name" value="CRISPR-assoc_prot_Cas5d"/>
</dbReference>
<dbReference type="GO" id="GO:0043571">
    <property type="term" value="P:maintenance of CRISPR repeat elements"/>
    <property type="evidence" value="ECO:0007669"/>
    <property type="project" value="UniProtKB-UniRule"/>
</dbReference>
<proteinExistence type="inferred from homology"/>
<keyword evidence="2" id="KW-0694">RNA-binding</keyword>